<dbReference type="RefSeq" id="WP_064673589.1">
    <property type="nucleotide sequence ID" value="NZ_AP026886.1"/>
</dbReference>
<evidence type="ECO:0000313" key="2">
    <source>
        <dbReference type="Proteomes" id="UP000533461"/>
    </source>
</evidence>
<dbReference type="Pfam" id="PF00419">
    <property type="entry name" value="Fimbrial"/>
    <property type="match status" value="1"/>
</dbReference>
<accession>A0A7W3GTW1</accession>
<evidence type="ECO:0000313" key="1">
    <source>
        <dbReference type="EMBL" id="MBA8076875.1"/>
    </source>
</evidence>
<dbReference type="GO" id="GO:0009289">
    <property type="term" value="C:pilus"/>
    <property type="evidence" value="ECO:0007669"/>
    <property type="project" value="InterPro"/>
</dbReference>
<dbReference type="AlphaFoldDB" id="A0A7W3GTW1"/>
<dbReference type="GO" id="GO:0043709">
    <property type="term" value="P:cell adhesion involved in single-species biofilm formation"/>
    <property type="evidence" value="ECO:0007669"/>
    <property type="project" value="TreeGrafter"/>
</dbReference>
<dbReference type="Proteomes" id="UP000533461">
    <property type="component" value="Unassembled WGS sequence"/>
</dbReference>
<proteinExistence type="predicted"/>
<organism evidence="1 2">
    <name type="scientific">Enterobacter asburiae</name>
    <dbReference type="NCBI Taxonomy" id="61645"/>
    <lineage>
        <taxon>Bacteria</taxon>
        <taxon>Pseudomonadati</taxon>
        <taxon>Pseudomonadota</taxon>
        <taxon>Gammaproteobacteria</taxon>
        <taxon>Enterobacterales</taxon>
        <taxon>Enterobacteriaceae</taxon>
        <taxon>Enterobacter</taxon>
        <taxon>Enterobacter cloacae complex</taxon>
    </lineage>
</organism>
<sequence>MKLYLKYLNVVTLTLLGNLFFVPLALTADSTLSIAGSITASGCTVRSPDQSIMIGAFSGKDFPTVGSTSSFKAMNIDLENCYPKLKNVQVSFSGKTDSDNPTLLAITDTGKGKLLATGLGIELLDNSFKILPFDSVKPLIYELDGETNTLSFLMRYKSTKAVVTPGEASAVMYFDLTYQ</sequence>
<dbReference type="InterPro" id="IPR050263">
    <property type="entry name" value="Bact_Fimbrial_Adh_Pro"/>
</dbReference>
<protein>
    <submittedName>
        <fullName evidence="1">Fimbrial protein</fullName>
    </submittedName>
</protein>
<dbReference type="Gene3D" id="2.60.40.1090">
    <property type="entry name" value="Fimbrial-type adhesion domain"/>
    <property type="match status" value="1"/>
</dbReference>
<dbReference type="InterPro" id="IPR036937">
    <property type="entry name" value="Adhesion_dom_fimbrial_sf"/>
</dbReference>
<name>A0A7W3GTW1_ENTAS</name>
<dbReference type="SUPFAM" id="SSF49401">
    <property type="entry name" value="Bacterial adhesins"/>
    <property type="match status" value="1"/>
</dbReference>
<comment type="caution">
    <text evidence="1">The sequence shown here is derived from an EMBL/GenBank/DDBJ whole genome shotgun (WGS) entry which is preliminary data.</text>
</comment>
<dbReference type="EMBL" id="JABXRP010000001">
    <property type="protein sequence ID" value="MBA8076875.1"/>
    <property type="molecule type" value="Genomic_DNA"/>
</dbReference>
<dbReference type="PANTHER" id="PTHR33420:SF5">
    <property type="entry name" value="FIMBRIAL SUBUNIT"/>
    <property type="match status" value="1"/>
</dbReference>
<gene>
    <name evidence="1" type="ORF">HV056_09935</name>
</gene>
<reference evidence="1 2" key="1">
    <citation type="submission" date="2020-06" db="EMBL/GenBank/DDBJ databases">
        <title>REHAB project genomes.</title>
        <authorList>
            <person name="Shaw L.P."/>
        </authorList>
    </citation>
    <scope>NUCLEOTIDE SEQUENCE [LARGE SCALE GENOMIC DNA]</scope>
    <source>
        <strain evidence="1 2">RHBSTW-00074</strain>
    </source>
</reference>
<dbReference type="PANTHER" id="PTHR33420">
    <property type="entry name" value="FIMBRIAL SUBUNIT ELFA-RELATED"/>
    <property type="match status" value="1"/>
</dbReference>
<dbReference type="InterPro" id="IPR008966">
    <property type="entry name" value="Adhesion_dom_sf"/>
</dbReference>
<dbReference type="InterPro" id="IPR000259">
    <property type="entry name" value="Adhesion_dom_fimbrial"/>
</dbReference>